<keyword evidence="7 9" id="KW-0413">Isomerase</keyword>
<dbReference type="Gene3D" id="3.90.1150.10">
    <property type="entry name" value="Aspartate Aminotransferase, domain 1"/>
    <property type="match status" value="1"/>
</dbReference>
<dbReference type="CDD" id="cd00610">
    <property type="entry name" value="OAT_like"/>
    <property type="match status" value="1"/>
</dbReference>
<name>A0A3S0AMU7_9BACL</name>
<gene>
    <name evidence="9 10" type="primary">hemL</name>
    <name evidence="10" type="ORF">EJQ19_19480</name>
</gene>
<dbReference type="OrthoDB" id="9807885at2"/>
<dbReference type="Pfam" id="PF00202">
    <property type="entry name" value="Aminotran_3"/>
    <property type="match status" value="1"/>
</dbReference>
<evidence type="ECO:0000256" key="8">
    <source>
        <dbReference type="ARBA" id="ARBA00023244"/>
    </source>
</evidence>
<dbReference type="GO" id="GO:0042286">
    <property type="term" value="F:glutamate-1-semialdehyde 2,1-aminomutase activity"/>
    <property type="evidence" value="ECO:0007669"/>
    <property type="project" value="UniProtKB-UniRule"/>
</dbReference>
<keyword evidence="8 9" id="KW-0627">Porphyrin biosynthesis</keyword>
<dbReference type="InterPro" id="IPR049704">
    <property type="entry name" value="Aminotrans_3_PPA_site"/>
</dbReference>
<reference evidence="10 11" key="1">
    <citation type="submission" date="2018-12" db="EMBL/GenBank/DDBJ databases">
        <title>Bacillus ochoae sp. nov., Paenibacillus whitsoniae sp. nov., Paenibacillus spiritus sp. nov. Isolated from the Mars Exploration Rover during spacecraft assembly.</title>
        <authorList>
            <person name="Seuylemezian A."/>
            <person name="Vaishampayan P."/>
        </authorList>
    </citation>
    <scope>NUCLEOTIDE SEQUENCE [LARGE SCALE GENOMIC DNA]</scope>
    <source>
        <strain evidence="10 11">MER 54</strain>
    </source>
</reference>
<protein>
    <recommendedName>
        <fullName evidence="9">Glutamate-1-semialdehyde 2,1-aminomutase</fullName>
        <shortName evidence="9">GSA</shortName>
        <ecNumber evidence="9">5.4.3.8</ecNumber>
    </recommendedName>
    <alternativeName>
        <fullName evidence="9">Glutamate-1-semialdehyde aminotransferase</fullName>
        <shortName evidence="9">GSA-AT</shortName>
    </alternativeName>
</protein>
<evidence type="ECO:0000256" key="1">
    <source>
        <dbReference type="ARBA" id="ARBA00001579"/>
    </source>
</evidence>
<comment type="cofactor">
    <cofactor evidence="2 9">
        <name>pyridoxal 5'-phosphate</name>
        <dbReference type="ChEBI" id="CHEBI:597326"/>
    </cofactor>
</comment>
<dbReference type="PROSITE" id="PS00600">
    <property type="entry name" value="AA_TRANSFER_CLASS_3"/>
    <property type="match status" value="1"/>
</dbReference>
<dbReference type="RefSeq" id="WP_126142905.1">
    <property type="nucleotide sequence ID" value="NZ_RXHU01000059.1"/>
</dbReference>
<sequence>MENSSRIDTRSSAAFQEAKQLIPGGVNSPVRAFKSVGLTPMFMEKGEGSHVTDIDGNTFIDYVGSWGPLIVGHTHPAVLEAIKATAEKGTSFGAPTLLETEMAKLVIARVPSIEMVRMVNSGTEATMSALRLARGYTKRDKILKFEGSYHGHADSLLIKAGSGVATLGLPDSPGVPSSVATNTITVPYNDLASVQYVFEKFGEEIAAIIVEPVAGNMGVVPPKPGFLEGLREVTTRYGALLIFDEVMTGFRVHKNCAQGRFGITPDLTCLGKVIGGGLPVGAYGGKLEIMSQMAPAGPIYQAGTLSGNPLAMAAGIATLKLLGEPNVYEELERKSARIEEGFTANAREVGVACTINRVGSMICPFFTEQAVTDYESAKTSDLARFNAYFGHLLDLGVSVAPSQFEGMFVSTAHSDEDIEQTIAAHREALKRL</sequence>
<dbReference type="GO" id="GO:0030170">
    <property type="term" value="F:pyridoxal phosphate binding"/>
    <property type="evidence" value="ECO:0007669"/>
    <property type="project" value="InterPro"/>
</dbReference>
<accession>A0A3S0AMU7</accession>
<evidence type="ECO:0000313" key="11">
    <source>
        <dbReference type="Proteomes" id="UP000276128"/>
    </source>
</evidence>
<keyword evidence="5 9" id="KW-0963">Cytoplasm</keyword>
<dbReference type="NCBIfam" id="TIGR00713">
    <property type="entry name" value="hemL"/>
    <property type="match status" value="1"/>
</dbReference>
<dbReference type="EC" id="5.4.3.8" evidence="9"/>
<proteinExistence type="inferred from homology"/>
<keyword evidence="6 9" id="KW-0663">Pyridoxal phosphate</keyword>
<comment type="subcellular location">
    <subcellularLocation>
        <location evidence="9">Cytoplasm</location>
    </subcellularLocation>
</comment>
<evidence type="ECO:0000256" key="3">
    <source>
        <dbReference type="ARBA" id="ARBA00004819"/>
    </source>
</evidence>
<evidence type="ECO:0000256" key="7">
    <source>
        <dbReference type="ARBA" id="ARBA00023235"/>
    </source>
</evidence>
<dbReference type="FunFam" id="3.40.640.10:FF:000021">
    <property type="entry name" value="Glutamate-1-semialdehyde 2,1-aminomutase"/>
    <property type="match status" value="1"/>
</dbReference>
<evidence type="ECO:0000256" key="6">
    <source>
        <dbReference type="ARBA" id="ARBA00022898"/>
    </source>
</evidence>
<dbReference type="HAMAP" id="MF_00375">
    <property type="entry name" value="HemL_aminotrans_3"/>
    <property type="match status" value="1"/>
</dbReference>
<comment type="catalytic activity">
    <reaction evidence="1 9">
        <text>(S)-4-amino-5-oxopentanoate = 5-aminolevulinate</text>
        <dbReference type="Rhea" id="RHEA:14265"/>
        <dbReference type="ChEBI" id="CHEBI:57501"/>
        <dbReference type="ChEBI" id="CHEBI:356416"/>
        <dbReference type="EC" id="5.4.3.8"/>
    </reaction>
</comment>
<dbReference type="GO" id="GO:0005737">
    <property type="term" value="C:cytoplasm"/>
    <property type="evidence" value="ECO:0007669"/>
    <property type="project" value="UniProtKB-SubCell"/>
</dbReference>
<dbReference type="InterPro" id="IPR004639">
    <property type="entry name" value="4pyrrol_synth_GluAld_NH2Trfase"/>
</dbReference>
<comment type="subunit">
    <text evidence="9">Homodimer.</text>
</comment>
<evidence type="ECO:0000313" key="10">
    <source>
        <dbReference type="EMBL" id="RTE08027.1"/>
    </source>
</evidence>
<dbReference type="InterPro" id="IPR015424">
    <property type="entry name" value="PyrdxlP-dep_Trfase"/>
</dbReference>
<keyword evidence="11" id="KW-1185">Reference proteome</keyword>
<dbReference type="InterPro" id="IPR015421">
    <property type="entry name" value="PyrdxlP-dep_Trfase_major"/>
</dbReference>
<feature type="modified residue" description="N6-(pyridoxal phosphate)lysine" evidence="9">
    <location>
        <position position="272"/>
    </location>
</feature>
<organism evidence="10 11">
    <name type="scientific">Paenibacillus whitsoniae</name>
    <dbReference type="NCBI Taxonomy" id="2496558"/>
    <lineage>
        <taxon>Bacteria</taxon>
        <taxon>Bacillati</taxon>
        <taxon>Bacillota</taxon>
        <taxon>Bacilli</taxon>
        <taxon>Bacillales</taxon>
        <taxon>Paenibacillaceae</taxon>
        <taxon>Paenibacillus</taxon>
    </lineage>
</organism>
<evidence type="ECO:0000256" key="5">
    <source>
        <dbReference type="ARBA" id="ARBA00022490"/>
    </source>
</evidence>
<comment type="pathway">
    <text evidence="3">Porphyrin-containing compound metabolism; protoporphyrin-IX biosynthesis; 5-aminolevulinate from L-glutamyl-tRNA(Glu): step 2/2.</text>
</comment>
<dbReference type="PANTHER" id="PTHR43713:SF3">
    <property type="entry name" value="GLUTAMATE-1-SEMIALDEHYDE 2,1-AMINOMUTASE 1, CHLOROPLASTIC-RELATED"/>
    <property type="match status" value="1"/>
</dbReference>
<evidence type="ECO:0000256" key="4">
    <source>
        <dbReference type="ARBA" id="ARBA00008981"/>
    </source>
</evidence>
<dbReference type="NCBIfam" id="NF000818">
    <property type="entry name" value="PRK00062.1"/>
    <property type="match status" value="1"/>
</dbReference>
<dbReference type="EMBL" id="RXHU01000059">
    <property type="protein sequence ID" value="RTE08027.1"/>
    <property type="molecule type" value="Genomic_DNA"/>
</dbReference>
<dbReference type="SUPFAM" id="SSF53383">
    <property type="entry name" value="PLP-dependent transferases"/>
    <property type="match status" value="1"/>
</dbReference>
<dbReference type="Gene3D" id="3.40.640.10">
    <property type="entry name" value="Type I PLP-dependent aspartate aminotransferase-like (Major domain)"/>
    <property type="match status" value="1"/>
</dbReference>
<comment type="similarity">
    <text evidence="4 9">Belongs to the class-III pyridoxal-phosphate-dependent aminotransferase family. HemL subfamily.</text>
</comment>
<dbReference type="PANTHER" id="PTHR43713">
    <property type="entry name" value="GLUTAMATE-1-SEMIALDEHYDE 2,1-AMINOMUTASE"/>
    <property type="match status" value="1"/>
</dbReference>
<dbReference type="AlphaFoldDB" id="A0A3S0AMU7"/>
<dbReference type="GO" id="GO:0008483">
    <property type="term" value="F:transaminase activity"/>
    <property type="evidence" value="ECO:0007669"/>
    <property type="project" value="InterPro"/>
</dbReference>
<dbReference type="Proteomes" id="UP000276128">
    <property type="component" value="Unassembled WGS sequence"/>
</dbReference>
<dbReference type="InterPro" id="IPR005814">
    <property type="entry name" value="Aminotrans_3"/>
</dbReference>
<dbReference type="InterPro" id="IPR015422">
    <property type="entry name" value="PyrdxlP-dep_Trfase_small"/>
</dbReference>
<comment type="caution">
    <text evidence="10">The sequence shown here is derived from an EMBL/GenBank/DDBJ whole genome shotgun (WGS) entry which is preliminary data.</text>
</comment>
<evidence type="ECO:0000256" key="9">
    <source>
        <dbReference type="HAMAP-Rule" id="MF_00375"/>
    </source>
</evidence>
<dbReference type="GO" id="GO:0006782">
    <property type="term" value="P:protoporphyrinogen IX biosynthetic process"/>
    <property type="evidence" value="ECO:0007669"/>
    <property type="project" value="UniProtKB-UniRule"/>
</dbReference>
<dbReference type="UniPathway" id="UPA00251">
    <property type="reaction ID" value="UER00317"/>
</dbReference>
<evidence type="ECO:0000256" key="2">
    <source>
        <dbReference type="ARBA" id="ARBA00001933"/>
    </source>
</evidence>